<dbReference type="Proteomes" id="UP000002588">
    <property type="component" value="Chromosome"/>
</dbReference>
<dbReference type="STRING" id="62928.azo3889"/>
<dbReference type="Pfam" id="PF09867">
    <property type="entry name" value="TagF_N"/>
    <property type="match status" value="1"/>
</dbReference>
<dbReference type="KEGG" id="azo:azo3889"/>
<dbReference type="AlphaFoldDB" id="A1KCE9"/>
<keyword evidence="2" id="KW-1185">Reference proteome</keyword>
<dbReference type="RefSeq" id="WP_011767611.1">
    <property type="nucleotide sequence ID" value="NC_008702.1"/>
</dbReference>
<dbReference type="Gene3D" id="3.40.1730.10">
    <property type="entry name" value="pa0076 domain"/>
    <property type="match status" value="1"/>
</dbReference>
<accession>A1KCE9</accession>
<dbReference type="PIRSF" id="PIRSF029287">
    <property type="entry name" value="UCP029287"/>
    <property type="match status" value="1"/>
</dbReference>
<dbReference type="NCBIfam" id="TIGR03373">
    <property type="entry name" value="VI_minor_4"/>
    <property type="match status" value="1"/>
</dbReference>
<dbReference type="EMBL" id="AM406670">
    <property type="protein sequence ID" value="CAL96505.1"/>
    <property type="molecule type" value="Genomic_DNA"/>
</dbReference>
<organism evidence="1 2">
    <name type="scientific">Azoarcus sp. (strain BH72)</name>
    <dbReference type="NCBI Taxonomy" id="418699"/>
    <lineage>
        <taxon>Bacteria</taxon>
        <taxon>Pseudomonadati</taxon>
        <taxon>Pseudomonadota</taxon>
        <taxon>Betaproteobacteria</taxon>
        <taxon>Rhodocyclales</taxon>
        <taxon>Zoogloeaceae</taxon>
        <taxon>Azoarcus</taxon>
    </lineage>
</organism>
<evidence type="ECO:0000313" key="2">
    <source>
        <dbReference type="Proteomes" id="UP000002588"/>
    </source>
</evidence>
<name>A1KCE9_AZOSB</name>
<evidence type="ECO:0000313" key="1">
    <source>
        <dbReference type="EMBL" id="CAL96505.1"/>
    </source>
</evidence>
<gene>
    <name evidence="1" type="ordered locus">azo3889</name>
</gene>
<proteinExistence type="predicted"/>
<dbReference type="InterPro" id="IPR038225">
    <property type="entry name" value="TagF_sf"/>
</dbReference>
<dbReference type="InterPro" id="IPR017748">
    <property type="entry name" value="TagF"/>
</dbReference>
<dbReference type="eggNOG" id="COG3913">
    <property type="taxonomic scope" value="Bacteria"/>
</dbReference>
<dbReference type="HOGENOM" id="CLU_084145_1_0_4"/>
<evidence type="ECO:0008006" key="3">
    <source>
        <dbReference type="Google" id="ProtNLM"/>
    </source>
</evidence>
<sequence length="233" mass="24067">MLPGESAPGWYGKLPALGDFASRRLPQGFVAAWDGWLQRGLAYSQEHLGAAWLDSFLTAPVWRFVLGERTLDTGAWAGIVLPSVDRVGRYFPLTLCAPLPAFSPTAATLGALTRWTAALEDVARAGLDPLATVDSFDASLAGCPAPLLPATPPSALGDALLRGDAFVRLSGGDGAGLPVVAGDAASHLGAALFAPYTLWWCSGDAGAADGFACHGMPSAAVFARMLQYAPGQA</sequence>
<reference evidence="1 2" key="1">
    <citation type="journal article" date="2006" name="Nat. Biotechnol.">
        <title>Complete genome of the mutualistic, N2-fixing grass endophyte Azoarcus sp. strain BH72.</title>
        <authorList>
            <person name="Krause A."/>
            <person name="Ramakumar A."/>
            <person name="Bartels D."/>
            <person name="Battistoni F."/>
            <person name="Bekel T."/>
            <person name="Boch J."/>
            <person name="Boehm M."/>
            <person name="Friedrich F."/>
            <person name="Hurek T."/>
            <person name="Krause L."/>
            <person name="Linke B."/>
            <person name="McHardy A.C."/>
            <person name="Sarkar A."/>
            <person name="Schneiker S."/>
            <person name="Syed A.A."/>
            <person name="Thauer R."/>
            <person name="Vorhoelter F.-J."/>
            <person name="Weidner S."/>
            <person name="Puehler A."/>
            <person name="Reinhold-Hurek B."/>
            <person name="Kaiser O."/>
            <person name="Goesmann A."/>
        </authorList>
    </citation>
    <scope>NUCLEOTIDE SEQUENCE [LARGE SCALE GENOMIC DNA]</scope>
    <source>
        <strain evidence="1 2">BH72</strain>
    </source>
</reference>
<protein>
    <recommendedName>
        <fullName evidence="3">Type VI secretion system-associated protein TagF</fullName>
    </recommendedName>
</protein>